<comment type="subcellular location">
    <subcellularLocation>
        <location evidence="1">Cell membrane</location>
        <topology evidence="1">Multi-pass membrane protein</topology>
    </subcellularLocation>
</comment>
<evidence type="ECO:0000256" key="2">
    <source>
        <dbReference type="ARBA" id="ARBA00022475"/>
    </source>
</evidence>
<feature type="domain" description="G-protein coupled receptors family 1 profile" evidence="12">
    <location>
        <begin position="48"/>
        <end position="299"/>
    </location>
</feature>
<dbReference type="Ensembl" id="ENSSFOT00015012255.2">
    <property type="protein sequence ID" value="ENSSFOP00015012101.1"/>
    <property type="gene ID" value="ENSSFOG00015007835.2"/>
</dbReference>
<keyword evidence="8 9" id="KW-0807">Transducer</keyword>
<dbReference type="AlphaFoldDB" id="A0A8C9RD55"/>
<evidence type="ECO:0000259" key="12">
    <source>
        <dbReference type="PROSITE" id="PS50262"/>
    </source>
</evidence>
<sequence>MDFVRNFTHFNEDIPWFVEECTLALNVDYRRIFLFLSYLMLFMVGLVENSLVVWINWKRRHSCSRVLFCVLNIGISDLMMVLVMPFFMLEVAIDMVWLWGRFLCKFTYLVYVMNFYSSTFFLAYMTLERYWSLVGPQPYTCGLSERYWRRLMCGGLWMLAVLLTFLENVHVDLVEWDEPGCFMMPDYSYTEWFASISILNLLFQFIGPGAVIITCNVMIARAAATAPDVQGRRDVWLVHVYSLAFVLCWLPYHLVAIFLTVDDLDPYLFSCDTMHAFYFSYTIVQCLSQFHCIANPILYNFLSKSFRNTLINTVLQYVPQEAIDSPVNAAPAEVAPAEKGRRHSISSTTSHSDVNL</sequence>
<feature type="region of interest" description="Disordered" evidence="10">
    <location>
        <begin position="334"/>
        <end position="356"/>
    </location>
</feature>
<evidence type="ECO:0000256" key="7">
    <source>
        <dbReference type="ARBA" id="ARBA00023170"/>
    </source>
</evidence>
<accession>A0A8C9RD55</accession>
<dbReference type="InterPro" id="IPR000276">
    <property type="entry name" value="GPCR_Rhodpsn"/>
</dbReference>
<keyword evidence="4 11" id="KW-1133">Transmembrane helix</keyword>
<gene>
    <name evidence="13" type="primary">GPR182</name>
    <name evidence="13" type="synonym">gpr182</name>
</gene>
<evidence type="ECO:0000256" key="9">
    <source>
        <dbReference type="RuleBase" id="RU000688"/>
    </source>
</evidence>
<evidence type="ECO:0000256" key="11">
    <source>
        <dbReference type="SAM" id="Phobius"/>
    </source>
</evidence>
<reference evidence="13 14" key="1">
    <citation type="submission" date="2019-04" db="EMBL/GenBank/DDBJ databases">
        <authorList>
            <consortium name="Wellcome Sanger Institute Data Sharing"/>
        </authorList>
    </citation>
    <scope>NUCLEOTIDE SEQUENCE [LARGE SCALE GENOMIC DNA]</scope>
</reference>
<evidence type="ECO:0000313" key="14">
    <source>
        <dbReference type="Proteomes" id="UP000694397"/>
    </source>
</evidence>
<comment type="similarity">
    <text evidence="9">Belongs to the G-protein coupled receptor 1 family.</text>
</comment>
<dbReference type="CTD" id="11318"/>
<keyword evidence="7 9" id="KW-0675">Receptor</keyword>
<feature type="transmembrane region" description="Helical" evidence="11">
    <location>
        <begin position="192"/>
        <end position="219"/>
    </location>
</feature>
<dbReference type="GO" id="GO:0005886">
    <property type="term" value="C:plasma membrane"/>
    <property type="evidence" value="ECO:0007669"/>
    <property type="project" value="UniProtKB-SubCell"/>
</dbReference>
<dbReference type="Proteomes" id="UP000694397">
    <property type="component" value="Chromosome 19"/>
</dbReference>
<keyword evidence="5 9" id="KW-0297">G-protein coupled receptor</keyword>
<dbReference type="InterPro" id="IPR017452">
    <property type="entry name" value="GPCR_Rhodpsn_7TM"/>
</dbReference>
<dbReference type="PANTHER" id="PTHR24226">
    <property type="entry name" value="G-PROTEIN COUPLED RECEPTOR 182 AND ESTROGEN RECEPTOR 1"/>
    <property type="match status" value="1"/>
</dbReference>
<keyword evidence="2" id="KW-1003">Cell membrane</keyword>
<dbReference type="PROSITE" id="PS50262">
    <property type="entry name" value="G_PROTEIN_RECEP_F1_2"/>
    <property type="match status" value="1"/>
</dbReference>
<dbReference type="PRINTS" id="PR00237">
    <property type="entry name" value="GPCRRHODOPSN"/>
</dbReference>
<dbReference type="GeneTree" id="ENSGT00940000154307"/>
<dbReference type="GO" id="GO:0004930">
    <property type="term" value="F:G protein-coupled receptor activity"/>
    <property type="evidence" value="ECO:0007669"/>
    <property type="project" value="UniProtKB-KW"/>
</dbReference>
<dbReference type="InterPro" id="IPR001350">
    <property type="entry name" value="G10D_rcpt"/>
</dbReference>
<dbReference type="InterPro" id="IPR047143">
    <property type="entry name" value="GPER1-like"/>
</dbReference>
<dbReference type="Pfam" id="PF00001">
    <property type="entry name" value="7tm_1"/>
    <property type="match status" value="1"/>
</dbReference>
<evidence type="ECO:0000313" key="13">
    <source>
        <dbReference type="Ensembl" id="ENSSFOP00015012101.1"/>
    </source>
</evidence>
<feature type="transmembrane region" description="Helical" evidence="11">
    <location>
        <begin position="147"/>
        <end position="166"/>
    </location>
</feature>
<dbReference type="OrthoDB" id="5963140at2759"/>
<keyword evidence="6 11" id="KW-0472">Membrane</keyword>
<organism evidence="13 14">
    <name type="scientific">Scleropages formosus</name>
    <name type="common">Asian bonytongue</name>
    <name type="synonym">Osteoglossum formosum</name>
    <dbReference type="NCBI Taxonomy" id="113540"/>
    <lineage>
        <taxon>Eukaryota</taxon>
        <taxon>Metazoa</taxon>
        <taxon>Chordata</taxon>
        <taxon>Craniata</taxon>
        <taxon>Vertebrata</taxon>
        <taxon>Euteleostomi</taxon>
        <taxon>Actinopterygii</taxon>
        <taxon>Neopterygii</taxon>
        <taxon>Teleostei</taxon>
        <taxon>Osteoglossocephala</taxon>
        <taxon>Osteoglossomorpha</taxon>
        <taxon>Osteoglossiformes</taxon>
        <taxon>Osteoglossidae</taxon>
        <taxon>Scleropages</taxon>
    </lineage>
</organism>
<evidence type="ECO:0000256" key="3">
    <source>
        <dbReference type="ARBA" id="ARBA00022692"/>
    </source>
</evidence>
<evidence type="ECO:0000256" key="6">
    <source>
        <dbReference type="ARBA" id="ARBA00023136"/>
    </source>
</evidence>
<evidence type="ECO:0000256" key="8">
    <source>
        <dbReference type="ARBA" id="ARBA00023224"/>
    </source>
</evidence>
<evidence type="ECO:0000256" key="4">
    <source>
        <dbReference type="ARBA" id="ARBA00022989"/>
    </source>
</evidence>
<name>A0A8C9RD55_SCLFO</name>
<feature type="transmembrane region" description="Helical" evidence="11">
    <location>
        <begin position="279"/>
        <end position="302"/>
    </location>
</feature>
<keyword evidence="3 9" id="KW-0812">Transmembrane</keyword>
<dbReference type="GeneID" id="108939394"/>
<dbReference type="SUPFAM" id="SSF81321">
    <property type="entry name" value="Family A G protein-coupled receptor-like"/>
    <property type="match status" value="1"/>
</dbReference>
<dbReference type="PANTHER" id="PTHR24226:SF0">
    <property type="entry name" value="G-PROTEIN COUPLED RECEPTOR 182"/>
    <property type="match status" value="1"/>
</dbReference>
<feature type="transmembrane region" description="Helical" evidence="11">
    <location>
        <begin position="108"/>
        <end position="127"/>
    </location>
</feature>
<feature type="transmembrane region" description="Helical" evidence="11">
    <location>
        <begin position="240"/>
        <end position="259"/>
    </location>
</feature>
<evidence type="ECO:0000256" key="10">
    <source>
        <dbReference type="SAM" id="MobiDB-lite"/>
    </source>
</evidence>
<reference evidence="13" key="3">
    <citation type="submission" date="2025-09" db="UniProtKB">
        <authorList>
            <consortium name="Ensembl"/>
        </authorList>
    </citation>
    <scope>IDENTIFICATION</scope>
</reference>
<evidence type="ECO:0000256" key="5">
    <source>
        <dbReference type="ARBA" id="ARBA00023040"/>
    </source>
</evidence>
<dbReference type="PROSITE" id="PS00237">
    <property type="entry name" value="G_PROTEIN_RECEP_F1_1"/>
    <property type="match status" value="1"/>
</dbReference>
<dbReference type="GO" id="GO:1902037">
    <property type="term" value="P:negative regulation of hematopoietic stem cell differentiation"/>
    <property type="evidence" value="ECO:0007669"/>
    <property type="project" value="Ensembl"/>
</dbReference>
<feature type="compositionally biased region" description="Low complexity" evidence="10">
    <location>
        <begin position="345"/>
        <end position="356"/>
    </location>
</feature>
<proteinExistence type="inferred from homology"/>
<dbReference type="Gene3D" id="1.20.1070.10">
    <property type="entry name" value="Rhodopsin 7-helix transmembrane proteins"/>
    <property type="match status" value="1"/>
</dbReference>
<dbReference type="KEGG" id="sfm:108939394"/>
<evidence type="ECO:0000256" key="1">
    <source>
        <dbReference type="ARBA" id="ARBA00004651"/>
    </source>
</evidence>
<dbReference type="PRINTS" id="PR00643">
    <property type="entry name" value="G10DORPHANR"/>
</dbReference>
<feature type="transmembrane region" description="Helical" evidence="11">
    <location>
        <begin position="66"/>
        <end position="88"/>
    </location>
</feature>
<keyword evidence="14" id="KW-1185">Reference proteome</keyword>
<feature type="transmembrane region" description="Helical" evidence="11">
    <location>
        <begin position="32"/>
        <end position="54"/>
    </location>
</feature>
<reference evidence="13" key="2">
    <citation type="submission" date="2025-08" db="UniProtKB">
        <authorList>
            <consortium name="Ensembl"/>
        </authorList>
    </citation>
    <scope>IDENTIFICATION</scope>
</reference>
<protein>
    <submittedName>
        <fullName evidence="13">G protein-coupled receptor 182</fullName>
    </submittedName>
</protein>